<keyword evidence="2" id="KW-1185">Reference proteome</keyword>
<dbReference type="RefSeq" id="WP_084749616.1">
    <property type="nucleotide sequence ID" value="NZ_CP020563.1"/>
</dbReference>
<dbReference type="KEGG" id="kab:B7C62_26610"/>
<proteinExistence type="predicted"/>
<protein>
    <submittedName>
        <fullName evidence="1">Uncharacterized protein</fullName>
    </submittedName>
</protein>
<reference evidence="1 2" key="1">
    <citation type="submission" date="2017-04" db="EMBL/GenBank/DDBJ databases">
        <title>The complete genome sequence of Streptomyces albolongus YIM 101047, the producer of novel bafilomycins and novel odoriferous sesquiterpenoids.</title>
        <authorList>
            <person name="Yin M."/>
            <person name="Jiang Y."/>
        </authorList>
    </citation>
    <scope>NUCLEOTIDE SEQUENCE [LARGE SCALE GENOMIC DNA]</scope>
    <source>
        <strain evidence="1 2">YIM 101047</strain>
    </source>
</reference>
<organism evidence="1 2">
    <name type="scientific">Kitasatospora albolonga</name>
    <dbReference type="NCBI Taxonomy" id="68173"/>
    <lineage>
        <taxon>Bacteria</taxon>
        <taxon>Bacillati</taxon>
        <taxon>Actinomycetota</taxon>
        <taxon>Actinomycetes</taxon>
        <taxon>Kitasatosporales</taxon>
        <taxon>Streptomycetaceae</taxon>
        <taxon>Kitasatospora</taxon>
    </lineage>
</organism>
<dbReference type="EMBL" id="CP020563">
    <property type="protein sequence ID" value="ARF75425.1"/>
    <property type="molecule type" value="Genomic_DNA"/>
</dbReference>
<evidence type="ECO:0000313" key="1">
    <source>
        <dbReference type="EMBL" id="ARF75425.1"/>
    </source>
</evidence>
<dbReference type="Proteomes" id="UP000192251">
    <property type="component" value="Chromosome"/>
</dbReference>
<sequence>MDGEVAGLVDGGVAALSGLLLTDMYECVVRPRVAALLRGGRSSVQLPDIEDFDRLRHELSGAIARGDARKQRVLARELRGYVRSLIDADPVAVAELLSSVRHAPETEPDGRSASVSLVNNTIIGPVLGSGVQHNSL</sequence>
<dbReference type="AlphaFoldDB" id="A0ABC8C0B9"/>
<name>A0ABC8C0B9_9ACTN</name>
<evidence type="ECO:0000313" key="2">
    <source>
        <dbReference type="Proteomes" id="UP000192251"/>
    </source>
</evidence>
<gene>
    <name evidence="1" type="ORF">B7C62_26610</name>
</gene>
<accession>A0ABC8C0B9</accession>